<dbReference type="Pfam" id="PF12879">
    <property type="entry name" value="SICA_C"/>
    <property type="match status" value="1"/>
</dbReference>
<dbReference type="VEuPathDB" id="PlasmoDB:PCOAH_00055300"/>
<gene>
    <name evidence="2" type="ORF">PCOAH_00055300</name>
</gene>
<evidence type="ECO:0000259" key="1">
    <source>
        <dbReference type="Pfam" id="PF12879"/>
    </source>
</evidence>
<feature type="domain" description="Schizont-infected cell agglutination C-terminal" evidence="1">
    <location>
        <begin position="2"/>
        <end position="61"/>
    </location>
</feature>
<evidence type="ECO:0000313" key="2">
    <source>
        <dbReference type="EMBL" id="ANQ11069.1"/>
    </source>
</evidence>
<proteinExistence type="predicted"/>
<dbReference type="InterPro" id="IPR024288">
    <property type="entry name" value="SICA_C"/>
</dbReference>
<dbReference type="Proteomes" id="UP000092716">
    <property type="component" value="Chromosome 14"/>
</dbReference>
<dbReference type="RefSeq" id="XP_019917764.1">
    <property type="nucleotide sequence ID" value="XM_020062309.1"/>
</dbReference>
<accession>A0A1B1E8H4</accession>
<protein>
    <submittedName>
        <fullName evidence="2">SICA antigen</fullName>
    </submittedName>
</protein>
<organism evidence="2 3">
    <name type="scientific">Plasmodium coatneyi</name>
    <dbReference type="NCBI Taxonomy" id="208452"/>
    <lineage>
        <taxon>Eukaryota</taxon>
        <taxon>Sar</taxon>
        <taxon>Alveolata</taxon>
        <taxon>Apicomplexa</taxon>
        <taxon>Aconoidasida</taxon>
        <taxon>Haemosporida</taxon>
        <taxon>Plasmodiidae</taxon>
        <taxon>Plasmodium</taxon>
    </lineage>
</organism>
<dbReference type="AlphaFoldDB" id="A0A1B1E8H4"/>
<dbReference type="EMBL" id="CP016252">
    <property type="protein sequence ID" value="ANQ11069.1"/>
    <property type="molecule type" value="Genomic_DNA"/>
</dbReference>
<dbReference type="GeneID" id="30912264"/>
<name>A0A1B1E8H4_9APIC</name>
<dbReference type="KEGG" id="pcot:PCOAH_00055300"/>
<keyword evidence="3" id="KW-1185">Reference proteome</keyword>
<sequence length="66" mass="7628">MIIDIHLEVLDECQKGDTKLVQEDFLAILVQEFMGREFIKEDFVPKEQLSMVDVPKEQVPSSDSVF</sequence>
<reference evidence="3" key="1">
    <citation type="submission" date="2016-06" db="EMBL/GenBank/DDBJ databases">
        <title>First high quality genome sequence of Plasmodium coatneyi using continuous long reads from single molecule, real-time sequencing.</title>
        <authorList>
            <person name="Chien J.-T."/>
            <person name="Pakala S.B."/>
            <person name="Geraldo J.A."/>
            <person name="Lapp S.A."/>
            <person name="Barnwell J.W."/>
            <person name="Kissinger J.C."/>
            <person name="Galinski M.R."/>
            <person name="Humphrey J.C."/>
        </authorList>
    </citation>
    <scope>NUCLEOTIDE SEQUENCE [LARGE SCALE GENOMIC DNA]</scope>
    <source>
        <strain evidence="3">Hackeri</strain>
    </source>
</reference>
<evidence type="ECO:0000313" key="3">
    <source>
        <dbReference type="Proteomes" id="UP000092716"/>
    </source>
</evidence>